<name>A0A0D0C175_9AGAM</name>
<dbReference type="HOGENOM" id="CLU_2559847_0_0_1"/>
<keyword evidence="3" id="KW-1185">Reference proteome</keyword>
<proteinExistence type="predicted"/>
<dbReference type="Proteomes" id="UP000054485">
    <property type="component" value="Unassembled WGS sequence"/>
</dbReference>
<sequence>MDLNLVTLRPGIVPFSVHIYCVVCIFLLTPILPSLLCRTTAHILRITHTYFSNMRYYCPRRTLLKYYSCGTIEICPRGSIRC</sequence>
<keyword evidence="1" id="KW-1133">Transmembrane helix</keyword>
<gene>
    <name evidence="2" type="ORF">CY34DRAFT_577047</name>
</gene>
<reference evidence="3" key="2">
    <citation type="submission" date="2015-01" db="EMBL/GenBank/DDBJ databases">
        <title>Evolutionary Origins and Diversification of the Mycorrhizal Mutualists.</title>
        <authorList>
            <consortium name="DOE Joint Genome Institute"/>
            <consortium name="Mycorrhizal Genomics Consortium"/>
            <person name="Kohler A."/>
            <person name="Kuo A."/>
            <person name="Nagy L.G."/>
            <person name="Floudas D."/>
            <person name="Copeland A."/>
            <person name="Barry K.W."/>
            <person name="Cichocki N."/>
            <person name="Veneault-Fourrey C."/>
            <person name="LaButti K."/>
            <person name="Lindquist E.A."/>
            <person name="Lipzen A."/>
            <person name="Lundell T."/>
            <person name="Morin E."/>
            <person name="Murat C."/>
            <person name="Riley R."/>
            <person name="Ohm R."/>
            <person name="Sun H."/>
            <person name="Tunlid A."/>
            <person name="Henrissat B."/>
            <person name="Grigoriev I.V."/>
            <person name="Hibbett D.S."/>
            <person name="Martin F."/>
        </authorList>
    </citation>
    <scope>NUCLEOTIDE SEQUENCE [LARGE SCALE GENOMIC DNA]</scope>
    <source>
        <strain evidence="3">UH-Slu-Lm8-n1</strain>
    </source>
</reference>
<reference evidence="2 3" key="1">
    <citation type="submission" date="2014-04" db="EMBL/GenBank/DDBJ databases">
        <authorList>
            <consortium name="DOE Joint Genome Institute"/>
            <person name="Kuo A."/>
            <person name="Ruytinx J."/>
            <person name="Rineau F."/>
            <person name="Colpaert J."/>
            <person name="Kohler A."/>
            <person name="Nagy L.G."/>
            <person name="Floudas D."/>
            <person name="Copeland A."/>
            <person name="Barry K.W."/>
            <person name="Cichocki N."/>
            <person name="Veneault-Fourrey C."/>
            <person name="LaButti K."/>
            <person name="Lindquist E.A."/>
            <person name="Lipzen A."/>
            <person name="Lundell T."/>
            <person name="Morin E."/>
            <person name="Murat C."/>
            <person name="Sun H."/>
            <person name="Tunlid A."/>
            <person name="Henrissat B."/>
            <person name="Grigoriev I.V."/>
            <person name="Hibbett D.S."/>
            <person name="Martin F."/>
            <person name="Nordberg H.P."/>
            <person name="Cantor M.N."/>
            <person name="Hua S.X."/>
        </authorList>
    </citation>
    <scope>NUCLEOTIDE SEQUENCE [LARGE SCALE GENOMIC DNA]</scope>
    <source>
        <strain evidence="2 3">UH-Slu-Lm8-n1</strain>
    </source>
</reference>
<keyword evidence="1" id="KW-0812">Transmembrane</keyword>
<evidence type="ECO:0000313" key="3">
    <source>
        <dbReference type="Proteomes" id="UP000054485"/>
    </source>
</evidence>
<evidence type="ECO:0000256" key="1">
    <source>
        <dbReference type="SAM" id="Phobius"/>
    </source>
</evidence>
<organism evidence="2 3">
    <name type="scientific">Suillus luteus UH-Slu-Lm8-n1</name>
    <dbReference type="NCBI Taxonomy" id="930992"/>
    <lineage>
        <taxon>Eukaryota</taxon>
        <taxon>Fungi</taxon>
        <taxon>Dikarya</taxon>
        <taxon>Basidiomycota</taxon>
        <taxon>Agaricomycotina</taxon>
        <taxon>Agaricomycetes</taxon>
        <taxon>Agaricomycetidae</taxon>
        <taxon>Boletales</taxon>
        <taxon>Suillineae</taxon>
        <taxon>Suillaceae</taxon>
        <taxon>Suillus</taxon>
    </lineage>
</organism>
<feature type="transmembrane region" description="Helical" evidence="1">
    <location>
        <begin position="12"/>
        <end position="36"/>
    </location>
</feature>
<evidence type="ECO:0000313" key="2">
    <source>
        <dbReference type="EMBL" id="KIK48643.1"/>
    </source>
</evidence>
<keyword evidence="1" id="KW-0472">Membrane</keyword>
<dbReference type="InParanoid" id="A0A0D0C175"/>
<dbReference type="EMBL" id="KN835136">
    <property type="protein sequence ID" value="KIK48643.1"/>
    <property type="molecule type" value="Genomic_DNA"/>
</dbReference>
<dbReference type="AlphaFoldDB" id="A0A0D0C175"/>
<accession>A0A0D0C175</accession>
<protein>
    <submittedName>
        <fullName evidence="2">Uncharacterized protein</fullName>
    </submittedName>
</protein>